<evidence type="ECO:0000313" key="6">
    <source>
        <dbReference type="EMBL" id="ACR13624.1"/>
    </source>
</evidence>
<dbReference type="PANTHER" id="PTHR32319:SF0">
    <property type="entry name" value="BACTERIAL HEMOLYSIN-LIKE PROTEIN"/>
    <property type="match status" value="1"/>
</dbReference>
<dbReference type="eggNOG" id="COG1189">
    <property type="taxonomic scope" value="Bacteria"/>
</dbReference>
<dbReference type="PROSITE" id="PS50889">
    <property type="entry name" value="S4"/>
    <property type="match status" value="1"/>
</dbReference>
<comment type="similarity">
    <text evidence="2">Belongs to the TlyA family.</text>
</comment>
<keyword evidence="7" id="KW-1185">Reference proteome</keyword>
<gene>
    <name evidence="6" type="ordered locus">TERTU_4664</name>
</gene>
<keyword evidence="6" id="KW-0808">Transferase</keyword>
<dbReference type="EMBL" id="CP001614">
    <property type="protein sequence ID" value="ACR13624.1"/>
    <property type="molecule type" value="Genomic_DNA"/>
</dbReference>
<dbReference type="KEGG" id="ttu:TERTU_4664"/>
<dbReference type="SUPFAM" id="SSF55174">
    <property type="entry name" value="Alpha-L RNA-binding motif"/>
    <property type="match status" value="1"/>
</dbReference>
<organism evidence="6 7">
    <name type="scientific">Teredinibacter turnerae (strain ATCC 39867 / T7901)</name>
    <dbReference type="NCBI Taxonomy" id="377629"/>
    <lineage>
        <taxon>Bacteria</taxon>
        <taxon>Pseudomonadati</taxon>
        <taxon>Pseudomonadota</taxon>
        <taxon>Gammaproteobacteria</taxon>
        <taxon>Cellvibrionales</taxon>
        <taxon>Cellvibrionaceae</taxon>
        <taxon>Teredinibacter</taxon>
    </lineage>
</organism>
<evidence type="ECO:0000256" key="1">
    <source>
        <dbReference type="ARBA" id="ARBA00022884"/>
    </source>
</evidence>
<proteinExistence type="inferred from homology"/>
<evidence type="ECO:0000256" key="2">
    <source>
        <dbReference type="ARBA" id="ARBA00029460"/>
    </source>
</evidence>
<dbReference type="Pfam" id="PF01479">
    <property type="entry name" value="S4"/>
    <property type="match status" value="1"/>
</dbReference>
<dbReference type="OrthoDB" id="9784736at2"/>
<evidence type="ECO:0000313" key="7">
    <source>
        <dbReference type="Proteomes" id="UP000009080"/>
    </source>
</evidence>
<dbReference type="InterPro" id="IPR004538">
    <property type="entry name" value="Hemolysin_A/TlyA"/>
</dbReference>
<dbReference type="GO" id="GO:0032259">
    <property type="term" value="P:methylation"/>
    <property type="evidence" value="ECO:0007669"/>
    <property type="project" value="UniProtKB-KW"/>
</dbReference>
<keyword evidence="1 3" id="KW-0694">RNA-binding</keyword>
<dbReference type="Gene3D" id="3.40.50.150">
    <property type="entry name" value="Vaccinia Virus protein VP39"/>
    <property type="match status" value="1"/>
</dbReference>
<evidence type="ECO:0000256" key="3">
    <source>
        <dbReference type="PROSITE-ProRule" id="PRU00182"/>
    </source>
</evidence>
<dbReference type="InterPro" id="IPR002877">
    <property type="entry name" value="RNA_MeTrfase_FtsJ_dom"/>
</dbReference>
<dbReference type="HOGENOM" id="CLU_058015_1_0_6"/>
<dbReference type="InterPro" id="IPR036986">
    <property type="entry name" value="S4_RNA-bd_sf"/>
</dbReference>
<dbReference type="PANTHER" id="PTHR32319">
    <property type="entry name" value="BACTERIAL HEMOLYSIN-LIKE PROTEIN"/>
    <property type="match status" value="1"/>
</dbReference>
<dbReference type="InterPro" id="IPR047048">
    <property type="entry name" value="TlyA"/>
</dbReference>
<dbReference type="SUPFAM" id="SSF53335">
    <property type="entry name" value="S-adenosyl-L-methionine-dependent methyltransferases"/>
    <property type="match status" value="1"/>
</dbReference>
<keyword evidence="6" id="KW-0489">Methyltransferase</keyword>
<dbReference type="Gene3D" id="3.10.290.10">
    <property type="entry name" value="RNA-binding S4 domain"/>
    <property type="match status" value="1"/>
</dbReference>
<dbReference type="RefSeq" id="WP_015819739.1">
    <property type="nucleotide sequence ID" value="NC_012997.1"/>
</dbReference>
<feature type="domain" description="Ribosomal RNA methyltransferase FtsJ" evidence="5">
    <location>
        <begin position="65"/>
        <end position="250"/>
    </location>
</feature>
<sequence>MSTSRSDTLLAKAGLVRSRTEAQKLIAAGKVKVLLGTVATLVRKPSEKYPDDSEFLVEVSDEQRFASRAGLKLEHALEEHQIDVSGMLALDVGQSTGGFTDCLLRRGAAHVVGLEVGREQLVPALRADARVTCIESFNARHLALADLPEFARRGFQITVMDVSFISQHLILPRLPAVLSPGGWLVSLVKPQFEVGRDGLGKNGIVTDDTLYPQVQKKLESHCNELGFDVCAYFPSPIEGGDGNREFLLVARLPEK</sequence>
<dbReference type="CDD" id="cd02440">
    <property type="entry name" value="AdoMet_MTases"/>
    <property type="match status" value="1"/>
</dbReference>
<dbReference type="CDD" id="cd00165">
    <property type="entry name" value="S4"/>
    <property type="match status" value="1"/>
</dbReference>
<accession>C5BKE9</accession>
<dbReference type="STRING" id="377629.TERTU_4664"/>
<name>C5BKE9_TERTT</name>
<dbReference type="GO" id="GO:0008168">
    <property type="term" value="F:methyltransferase activity"/>
    <property type="evidence" value="ECO:0007669"/>
    <property type="project" value="UniProtKB-KW"/>
</dbReference>
<dbReference type="Proteomes" id="UP000009080">
    <property type="component" value="Chromosome"/>
</dbReference>
<protein>
    <submittedName>
        <fullName evidence="6">RNA methyltransferase, FtsJ family</fullName>
    </submittedName>
</protein>
<dbReference type="InterPro" id="IPR029063">
    <property type="entry name" value="SAM-dependent_MTases_sf"/>
</dbReference>
<dbReference type="PIRSF" id="PIRSF005578">
    <property type="entry name" value="TlyA"/>
    <property type="match status" value="1"/>
</dbReference>
<reference evidence="6 7" key="1">
    <citation type="journal article" date="2009" name="PLoS ONE">
        <title>The complete genome of Teredinibacter turnerae T7901: an intracellular endosymbiont of marine wood-boring bivalves (shipworms).</title>
        <authorList>
            <person name="Yang J.C."/>
            <person name="Madupu R."/>
            <person name="Durkin A.S."/>
            <person name="Ekborg N.A."/>
            <person name="Pedamallu C.S."/>
            <person name="Hostetler J.B."/>
            <person name="Radune D."/>
            <person name="Toms B.S."/>
            <person name="Henrissat B."/>
            <person name="Coutinho P.M."/>
            <person name="Schwarz S."/>
            <person name="Field L."/>
            <person name="Trindade-Silva A.E."/>
            <person name="Soares C.A.G."/>
            <person name="Elshahawi S."/>
            <person name="Hanora A."/>
            <person name="Schmidt E.W."/>
            <person name="Haygood M.G."/>
            <person name="Posfai J."/>
            <person name="Benner J."/>
            <person name="Madinger C."/>
            <person name="Nove J."/>
            <person name="Anton B."/>
            <person name="Chaudhary K."/>
            <person name="Foster J."/>
            <person name="Holman A."/>
            <person name="Kumar S."/>
            <person name="Lessard P.A."/>
            <person name="Luyten Y.A."/>
            <person name="Slatko B."/>
            <person name="Wood N."/>
            <person name="Wu B."/>
            <person name="Teplitski M."/>
            <person name="Mougous J.D."/>
            <person name="Ward N."/>
            <person name="Eisen J.A."/>
            <person name="Badger J.H."/>
            <person name="Distel D.L."/>
        </authorList>
    </citation>
    <scope>NUCLEOTIDE SEQUENCE [LARGE SCALE GENOMIC DNA]</scope>
    <source>
        <strain evidence="7">ATCC 39867 / T7901</strain>
    </source>
</reference>
<dbReference type="GO" id="GO:0003723">
    <property type="term" value="F:RNA binding"/>
    <property type="evidence" value="ECO:0007669"/>
    <property type="project" value="UniProtKB-KW"/>
</dbReference>
<evidence type="ECO:0000259" key="5">
    <source>
        <dbReference type="Pfam" id="PF01728"/>
    </source>
</evidence>
<dbReference type="NCBIfam" id="TIGR00478">
    <property type="entry name" value="tly"/>
    <property type="match status" value="1"/>
</dbReference>
<dbReference type="InterPro" id="IPR002942">
    <property type="entry name" value="S4_RNA-bd"/>
</dbReference>
<dbReference type="AlphaFoldDB" id="C5BKE9"/>
<feature type="domain" description="RNA-binding S4" evidence="4">
    <location>
        <begin position="7"/>
        <end position="33"/>
    </location>
</feature>
<evidence type="ECO:0000259" key="4">
    <source>
        <dbReference type="Pfam" id="PF01479"/>
    </source>
</evidence>
<dbReference type="Pfam" id="PF01728">
    <property type="entry name" value="FtsJ"/>
    <property type="match status" value="1"/>
</dbReference>